<dbReference type="CDD" id="cd04301">
    <property type="entry name" value="NAT_SF"/>
    <property type="match status" value="1"/>
</dbReference>
<keyword evidence="5" id="KW-1185">Reference proteome</keyword>
<gene>
    <name evidence="4" type="ORF">SKP52_14590</name>
</gene>
<name>A0A0A7PPG4_9SPHN</name>
<sequence>MTGSIRLATARVGDLAAVMRVMDAAFDPAFGEAWSGAQLLTLFALPSARVCVAWDGEQACGFSAARIAGPESELLLLAVDPLFRGRGIGALLMDDWRAWAAAQGAEDYFLEMRADNDAVHLYESAGFSECGRRPAYYRGNDGVVRDAITMRRSACERKPD</sequence>
<proteinExistence type="predicted"/>
<dbReference type="PANTHER" id="PTHR43877">
    <property type="entry name" value="AMINOALKYLPHOSPHONATE N-ACETYLTRANSFERASE-RELATED-RELATED"/>
    <property type="match status" value="1"/>
</dbReference>
<dbReference type="PROSITE" id="PS51186">
    <property type="entry name" value="GNAT"/>
    <property type="match status" value="1"/>
</dbReference>
<dbReference type="Gene3D" id="3.40.630.30">
    <property type="match status" value="1"/>
</dbReference>
<evidence type="ECO:0000313" key="5">
    <source>
        <dbReference type="Proteomes" id="UP000030907"/>
    </source>
</evidence>
<evidence type="ECO:0000256" key="1">
    <source>
        <dbReference type="ARBA" id="ARBA00022679"/>
    </source>
</evidence>
<dbReference type="InterPro" id="IPR050832">
    <property type="entry name" value="Bact_Acetyltransf"/>
</dbReference>
<organism evidence="4 5">
    <name type="scientific">Sphingopyxis fribergensis</name>
    <dbReference type="NCBI Taxonomy" id="1515612"/>
    <lineage>
        <taxon>Bacteria</taxon>
        <taxon>Pseudomonadati</taxon>
        <taxon>Pseudomonadota</taxon>
        <taxon>Alphaproteobacteria</taxon>
        <taxon>Sphingomonadales</taxon>
        <taxon>Sphingomonadaceae</taxon>
        <taxon>Sphingopyxis</taxon>
    </lineage>
</organism>
<dbReference type="GO" id="GO:0016747">
    <property type="term" value="F:acyltransferase activity, transferring groups other than amino-acyl groups"/>
    <property type="evidence" value="ECO:0007669"/>
    <property type="project" value="InterPro"/>
</dbReference>
<dbReference type="InterPro" id="IPR000182">
    <property type="entry name" value="GNAT_dom"/>
</dbReference>
<keyword evidence="1 4" id="KW-0808">Transferase</keyword>
<dbReference type="HOGENOM" id="CLU_013985_23_2_5"/>
<evidence type="ECO:0000259" key="3">
    <source>
        <dbReference type="PROSITE" id="PS51186"/>
    </source>
</evidence>
<dbReference type="Proteomes" id="UP000030907">
    <property type="component" value="Chromosome"/>
</dbReference>
<dbReference type="RefSeq" id="WP_039575812.1">
    <property type="nucleotide sequence ID" value="NZ_CP009122.1"/>
</dbReference>
<reference evidence="4 5" key="1">
    <citation type="journal article" date="2015" name="Int. J. Syst. Evol. Microbiol.">
        <title>Description of Sphingopyxis fribergensis sp. nov. - a soil bacterium with the ability to degrade styrene and phenylacetic acid.</title>
        <authorList>
            <person name="Oelschlagel M."/>
            <person name="Ruckert C."/>
            <person name="Kalinowski J."/>
            <person name="Schmidt G."/>
            <person name="Schlomann M."/>
            <person name="Tischler D."/>
        </authorList>
    </citation>
    <scope>NUCLEOTIDE SEQUENCE [LARGE SCALE GENOMIC DNA]</scope>
    <source>
        <strain evidence="4 5">Kp5.2</strain>
    </source>
</reference>
<dbReference type="SUPFAM" id="SSF55729">
    <property type="entry name" value="Acyl-CoA N-acyltransferases (Nat)"/>
    <property type="match status" value="1"/>
</dbReference>
<dbReference type="InterPro" id="IPR016181">
    <property type="entry name" value="Acyl_CoA_acyltransferase"/>
</dbReference>
<evidence type="ECO:0000313" key="4">
    <source>
        <dbReference type="EMBL" id="AJA09802.1"/>
    </source>
</evidence>
<evidence type="ECO:0000256" key="2">
    <source>
        <dbReference type="ARBA" id="ARBA00023315"/>
    </source>
</evidence>
<protein>
    <submittedName>
        <fullName evidence="4">N-acetyltransferase GCN5</fullName>
    </submittedName>
</protein>
<dbReference type="KEGG" id="sphk:SKP52_14590"/>
<dbReference type="AlphaFoldDB" id="A0A0A7PPG4"/>
<dbReference type="EMBL" id="CP009122">
    <property type="protein sequence ID" value="AJA09802.1"/>
    <property type="molecule type" value="Genomic_DNA"/>
</dbReference>
<keyword evidence="2" id="KW-0012">Acyltransferase</keyword>
<dbReference type="STRING" id="1515612.SKP52_14590"/>
<feature type="domain" description="N-acetyltransferase" evidence="3">
    <location>
        <begin position="5"/>
        <end position="155"/>
    </location>
</feature>
<dbReference type="Pfam" id="PF13508">
    <property type="entry name" value="Acetyltransf_7"/>
    <property type="match status" value="1"/>
</dbReference>
<accession>A0A0A7PPG4</accession>